<evidence type="ECO:0000313" key="3">
    <source>
        <dbReference type="Proteomes" id="UP000789405"/>
    </source>
</evidence>
<feature type="non-terminal residue" evidence="2">
    <location>
        <position position="323"/>
    </location>
</feature>
<feature type="transmembrane region" description="Helical" evidence="1">
    <location>
        <begin position="92"/>
        <end position="110"/>
    </location>
</feature>
<evidence type="ECO:0000313" key="2">
    <source>
        <dbReference type="EMBL" id="CAG8645392.1"/>
    </source>
</evidence>
<reference evidence="2" key="1">
    <citation type="submission" date="2021-06" db="EMBL/GenBank/DDBJ databases">
        <authorList>
            <person name="Kallberg Y."/>
            <person name="Tangrot J."/>
            <person name="Rosling A."/>
        </authorList>
    </citation>
    <scope>NUCLEOTIDE SEQUENCE</scope>
    <source>
        <strain evidence="2">MA453B</strain>
    </source>
</reference>
<dbReference type="OrthoDB" id="2339353at2759"/>
<feature type="transmembrane region" description="Helical" evidence="1">
    <location>
        <begin position="272"/>
        <end position="293"/>
    </location>
</feature>
<proteinExistence type="predicted"/>
<name>A0A9N9DS34_9GLOM</name>
<evidence type="ECO:0000256" key="1">
    <source>
        <dbReference type="SAM" id="Phobius"/>
    </source>
</evidence>
<keyword evidence="3" id="KW-1185">Reference proteome</keyword>
<dbReference type="EMBL" id="CAJVPY010005543">
    <property type="protein sequence ID" value="CAG8645392.1"/>
    <property type="molecule type" value="Genomic_DNA"/>
</dbReference>
<keyword evidence="1" id="KW-0812">Transmembrane</keyword>
<dbReference type="AlphaFoldDB" id="A0A9N9DS34"/>
<feature type="transmembrane region" description="Helical" evidence="1">
    <location>
        <begin position="190"/>
        <end position="211"/>
    </location>
</feature>
<keyword evidence="1" id="KW-1133">Transmembrane helix</keyword>
<keyword evidence="1" id="KW-0472">Membrane</keyword>
<protein>
    <submittedName>
        <fullName evidence="2">20609_t:CDS:1</fullName>
    </submittedName>
</protein>
<organism evidence="2 3">
    <name type="scientific">Dentiscutata erythropus</name>
    <dbReference type="NCBI Taxonomy" id="1348616"/>
    <lineage>
        <taxon>Eukaryota</taxon>
        <taxon>Fungi</taxon>
        <taxon>Fungi incertae sedis</taxon>
        <taxon>Mucoromycota</taxon>
        <taxon>Glomeromycotina</taxon>
        <taxon>Glomeromycetes</taxon>
        <taxon>Diversisporales</taxon>
        <taxon>Gigasporaceae</taxon>
        <taxon>Dentiscutata</taxon>
    </lineage>
</organism>
<dbReference type="Proteomes" id="UP000789405">
    <property type="component" value="Unassembled WGS sequence"/>
</dbReference>
<sequence>PHFSSNFDSLYDIWNELQKRATSYKYLLYKYVCYLQNEKRAIDASSLREGYKKYINFCSVIRIKVSEKMMWKDLFIRPNKPEPSEIWTLRRLVIIITILALLALSTLLFMKLHDENPTISTSYSSVDSLLVPNVYLSLDVPFNVSCVTHLNTSCDEHIIQIHGYTSRPYSYKFTNSIKTSQISFSEHSNVYINLLMTALSNPSFTIMVVLYDPEYDGYTVSYDDKNSSEYDKNFVEKMYIDQNPTSQNGTKLQISPGSFIIKEQKEQRSNNILSIVGIIFAHYGGLAAFYVILFDHKNVIRFHEELFNRLINIKKKVLRLFKC</sequence>
<comment type="caution">
    <text evidence="2">The sequence shown here is derived from an EMBL/GenBank/DDBJ whole genome shotgun (WGS) entry which is preliminary data.</text>
</comment>
<accession>A0A9N9DS34</accession>
<gene>
    <name evidence="2" type="ORF">DERYTH_LOCUS9887</name>
</gene>